<organism evidence="2 3">
    <name type="scientific">Polymorphum gilvum (strain LMG 25793 / CGMCC 1.9160 / SL003B-26A1)</name>
    <dbReference type="NCBI Taxonomy" id="991905"/>
    <lineage>
        <taxon>Bacteria</taxon>
        <taxon>Pseudomonadati</taxon>
        <taxon>Pseudomonadota</taxon>
        <taxon>Alphaproteobacteria</taxon>
        <taxon>Rhodobacterales</taxon>
        <taxon>Paracoccaceae</taxon>
        <taxon>Polymorphum</taxon>
    </lineage>
</organism>
<dbReference type="KEGG" id="pgv:SL003B_2512"/>
<sequence length="380" mass="39760">MSGPLTGLRLIEMVGLGPAPFCAMMLSDMGAEVVRVHAKGARPAVPLIDTEFDVLARGRRSLAIDLKVAGAREALLDLVEKADGLVEGFRPGVMERLGLGPDVCLACNPRLVYGRMTGWGQDGPLAPTAGHDITYIALAGVLHAIGPKDRPPAVPLNLVGDFGGGGLLLAFGMVCALLETARSGQGQVIDAAMTDGAALLGAMMSGFKAGGGWSNAREANLLDGAAHFYGTYACKDGRYLAVGAIEPKFYRLFLDMLGLDPAAFEPQNDPARWPEFRQRLAAVFAQEPRDHWAALFAGSDACVAPVLDWDEAMAHPHNAARGTYVTVAGVPQPAPAPRFSRTVPDRPAPPPQPGADTLAVLADWGLDAARIAALTASGAI</sequence>
<dbReference type="PATRIC" id="fig|991905.3.peg.2574"/>
<protein>
    <submittedName>
        <fullName evidence="2">Putative fatty-acyl-CoA racemase CoA-transferase family III</fullName>
    </submittedName>
</protein>
<dbReference type="InterPro" id="IPR003673">
    <property type="entry name" value="CoA-Trfase_fam_III"/>
</dbReference>
<proteinExistence type="predicted"/>
<accession>F2J2M2</accession>
<dbReference type="Pfam" id="PF02515">
    <property type="entry name" value="CoA_transf_3"/>
    <property type="match status" value="1"/>
</dbReference>
<name>F2J2M2_POLGS</name>
<keyword evidence="3" id="KW-1185">Reference proteome</keyword>
<feature type="region of interest" description="Disordered" evidence="1">
    <location>
        <begin position="335"/>
        <end position="356"/>
    </location>
</feature>
<dbReference type="OrthoDB" id="9781472at2"/>
<dbReference type="Proteomes" id="UP000008130">
    <property type="component" value="Chromosome"/>
</dbReference>
<dbReference type="HOGENOM" id="CLU_033975_5_0_5"/>
<dbReference type="PANTHER" id="PTHR48228">
    <property type="entry name" value="SUCCINYL-COA--D-CITRAMALATE COA-TRANSFERASE"/>
    <property type="match status" value="1"/>
</dbReference>
<dbReference type="InterPro" id="IPR050509">
    <property type="entry name" value="CoA-transferase_III"/>
</dbReference>
<evidence type="ECO:0000256" key="1">
    <source>
        <dbReference type="SAM" id="MobiDB-lite"/>
    </source>
</evidence>
<reference evidence="2 3" key="1">
    <citation type="journal article" date="2011" name="J. Bacteriol.">
        <title>Complete genome sequence of Polymorphum gilvum SL003B-26A1T, a crude oil-degrading bacterium from oil-polluted saline soil.</title>
        <authorList>
            <person name="Li S.G."/>
            <person name="Tang Y.Q."/>
            <person name="Nie Y."/>
            <person name="Cai M."/>
            <person name="Wu X.L."/>
        </authorList>
    </citation>
    <scope>NUCLEOTIDE SEQUENCE [LARGE SCALE GENOMIC DNA]</scope>
    <source>
        <strain evidence="3">LMG 25793 / CGMCC 1.9160 / SL003B-26A1</strain>
    </source>
</reference>
<dbReference type="InterPro" id="IPR023606">
    <property type="entry name" value="CoA-Trfase_III_dom_1_sf"/>
</dbReference>
<dbReference type="Gene3D" id="3.40.50.10540">
    <property type="entry name" value="Crotonobetainyl-coa:carnitine coa-transferase, domain 1"/>
    <property type="match status" value="1"/>
</dbReference>
<keyword evidence="2" id="KW-0808">Transferase</keyword>
<dbReference type="STRING" id="991905.SL003B_2512"/>
<dbReference type="GO" id="GO:0016740">
    <property type="term" value="F:transferase activity"/>
    <property type="evidence" value="ECO:0007669"/>
    <property type="project" value="UniProtKB-KW"/>
</dbReference>
<evidence type="ECO:0000313" key="2">
    <source>
        <dbReference type="EMBL" id="ADZ70936.1"/>
    </source>
</evidence>
<dbReference type="Gene3D" id="3.30.1540.10">
    <property type="entry name" value="formyl-coa transferase, domain 3"/>
    <property type="match status" value="1"/>
</dbReference>
<gene>
    <name evidence="2" type="ordered locus">SL003B_2512</name>
</gene>
<evidence type="ECO:0000313" key="3">
    <source>
        <dbReference type="Proteomes" id="UP000008130"/>
    </source>
</evidence>
<dbReference type="EMBL" id="CP002568">
    <property type="protein sequence ID" value="ADZ70936.1"/>
    <property type="molecule type" value="Genomic_DNA"/>
</dbReference>
<dbReference type="RefSeq" id="WP_013653250.1">
    <property type="nucleotide sequence ID" value="NC_015259.1"/>
</dbReference>
<dbReference type="InterPro" id="IPR044855">
    <property type="entry name" value="CoA-Trfase_III_dom3_sf"/>
</dbReference>
<dbReference type="PANTHER" id="PTHR48228:SF5">
    <property type="entry name" value="ALPHA-METHYLACYL-COA RACEMASE"/>
    <property type="match status" value="1"/>
</dbReference>
<dbReference type="AlphaFoldDB" id="F2J2M2"/>
<dbReference type="SUPFAM" id="SSF89796">
    <property type="entry name" value="CoA-transferase family III (CaiB/BaiF)"/>
    <property type="match status" value="1"/>
</dbReference>
<dbReference type="eggNOG" id="COG1804">
    <property type="taxonomic scope" value="Bacteria"/>
</dbReference>